<protein>
    <submittedName>
        <fullName evidence="2">Uncharacterized protein</fullName>
    </submittedName>
</protein>
<gene>
    <name evidence="2" type="ORF">KIN20_019412</name>
</gene>
<evidence type="ECO:0000313" key="3">
    <source>
        <dbReference type="Proteomes" id="UP001196413"/>
    </source>
</evidence>
<sequence length="260" mass="29848">MLRYSNYDYGCTDFSILCSNLTISYDNRQVALDLINFMRRKIAVGKVSFPTINNISRLHQVRRLKSRISYGERVANKDKISYNERAVNSNSLKYDDRAANSDSIKSTSAPLSATTTRRKSTDCPSTTFSSLRETAVVRGLTVNAEHRGEFAPPSSRKDLLNFDCYVEAYAHASVRSCSGQKSPPFTRPGYQENVHVLARTASGSLGALQNVNESKRDWIEYLHYWCSAQCLLWWFGQLQWKYWAMLMVMLELHVDVEYYR</sequence>
<evidence type="ECO:0000313" key="2">
    <source>
        <dbReference type="EMBL" id="KAJ1360443.1"/>
    </source>
</evidence>
<dbReference type="Gene3D" id="3.40.33.10">
    <property type="entry name" value="CAP"/>
    <property type="match status" value="1"/>
</dbReference>
<proteinExistence type="predicted"/>
<keyword evidence="3" id="KW-1185">Reference proteome</keyword>
<name>A0AAD5MPI2_PARTN</name>
<dbReference type="InterPro" id="IPR035940">
    <property type="entry name" value="CAP_sf"/>
</dbReference>
<feature type="region of interest" description="Disordered" evidence="1">
    <location>
        <begin position="98"/>
        <end position="125"/>
    </location>
</feature>
<feature type="compositionally biased region" description="Polar residues" evidence="1">
    <location>
        <begin position="100"/>
        <end position="115"/>
    </location>
</feature>
<dbReference type="EMBL" id="JAHQIW010003866">
    <property type="protein sequence ID" value="KAJ1360443.1"/>
    <property type="molecule type" value="Genomic_DNA"/>
</dbReference>
<evidence type="ECO:0000256" key="1">
    <source>
        <dbReference type="SAM" id="MobiDB-lite"/>
    </source>
</evidence>
<reference evidence="2" key="1">
    <citation type="submission" date="2021-06" db="EMBL/GenBank/DDBJ databases">
        <title>Parelaphostrongylus tenuis whole genome reference sequence.</title>
        <authorList>
            <person name="Garwood T.J."/>
            <person name="Larsen P.A."/>
            <person name="Fountain-Jones N.M."/>
            <person name="Garbe J.R."/>
            <person name="Macchietto M.G."/>
            <person name="Kania S.A."/>
            <person name="Gerhold R.W."/>
            <person name="Richards J.E."/>
            <person name="Wolf T.M."/>
        </authorList>
    </citation>
    <scope>NUCLEOTIDE SEQUENCE</scope>
    <source>
        <strain evidence="2">MNPRO001-30</strain>
        <tissue evidence="2">Meninges</tissue>
    </source>
</reference>
<accession>A0AAD5MPI2</accession>
<comment type="caution">
    <text evidence="2">The sequence shown here is derived from an EMBL/GenBank/DDBJ whole genome shotgun (WGS) entry which is preliminary data.</text>
</comment>
<organism evidence="2 3">
    <name type="scientific">Parelaphostrongylus tenuis</name>
    <name type="common">Meningeal worm</name>
    <dbReference type="NCBI Taxonomy" id="148309"/>
    <lineage>
        <taxon>Eukaryota</taxon>
        <taxon>Metazoa</taxon>
        <taxon>Ecdysozoa</taxon>
        <taxon>Nematoda</taxon>
        <taxon>Chromadorea</taxon>
        <taxon>Rhabditida</taxon>
        <taxon>Rhabditina</taxon>
        <taxon>Rhabditomorpha</taxon>
        <taxon>Strongyloidea</taxon>
        <taxon>Metastrongylidae</taxon>
        <taxon>Parelaphostrongylus</taxon>
    </lineage>
</organism>
<dbReference type="Proteomes" id="UP001196413">
    <property type="component" value="Unassembled WGS sequence"/>
</dbReference>
<dbReference type="AlphaFoldDB" id="A0AAD5MPI2"/>